<dbReference type="Gene3D" id="3.40.50.1820">
    <property type="entry name" value="alpha/beta hydrolase"/>
    <property type="match status" value="1"/>
</dbReference>
<dbReference type="GO" id="GO:0016746">
    <property type="term" value="F:acyltransferase activity"/>
    <property type="evidence" value="ECO:0007669"/>
    <property type="project" value="UniProtKB-KW"/>
</dbReference>
<keyword evidence="4" id="KW-1185">Reference proteome</keyword>
<organism evidence="3 4">
    <name type="scientific">Malaciobacter mytili LMG 24559</name>
    <dbReference type="NCBI Taxonomy" id="1032238"/>
    <lineage>
        <taxon>Bacteria</taxon>
        <taxon>Pseudomonadati</taxon>
        <taxon>Campylobacterota</taxon>
        <taxon>Epsilonproteobacteria</taxon>
        <taxon>Campylobacterales</taxon>
        <taxon>Arcobacteraceae</taxon>
        <taxon>Malaciobacter</taxon>
    </lineage>
</organism>
<dbReference type="RefSeq" id="WP_114841647.1">
    <property type="nucleotide sequence ID" value="NZ_CP031219.1"/>
</dbReference>
<evidence type="ECO:0000313" key="4">
    <source>
        <dbReference type="Proteomes" id="UP000290092"/>
    </source>
</evidence>
<evidence type="ECO:0000313" key="3">
    <source>
        <dbReference type="EMBL" id="RXK16843.1"/>
    </source>
</evidence>
<dbReference type="InterPro" id="IPR051044">
    <property type="entry name" value="MAG_DAG_Lipase"/>
</dbReference>
<dbReference type="Proteomes" id="UP000290092">
    <property type="component" value="Unassembled WGS sequence"/>
</dbReference>
<keyword evidence="3" id="KW-0808">Transferase</keyword>
<dbReference type="Pfam" id="PF01553">
    <property type="entry name" value="Acyltransferase"/>
    <property type="match status" value="1"/>
</dbReference>
<feature type="domain" description="Serine aminopeptidase S33" evidence="2">
    <location>
        <begin position="465"/>
        <end position="684"/>
    </location>
</feature>
<reference evidence="3 4" key="1">
    <citation type="submission" date="2017-09" db="EMBL/GenBank/DDBJ databases">
        <title>Genomics of the genus Arcobacter.</title>
        <authorList>
            <person name="Perez-Cataluna A."/>
            <person name="Figueras M.J."/>
            <person name="Salas-Masso N."/>
        </authorList>
    </citation>
    <scope>NUCLEOTIDE SEQUENCE [LARGE SCALE GENOMIC DNA]</scope>
    <source>
        <strain evidence="3 4">CECT 7386</strain>
    </source>
</reference>
<keyword evidence="3" id="KW-0012">Acyltransferase</keyword>
<protein>
    <submittedName>
        <fullName evidence="3">Glycerol acyltransferase</fullName>
    </submittedName>
</protein>
<feature type="domain" description="Phospholipid/glycerol acyltransferase" evidence="1">
    <location>
        <begin position="25"/>
        <end position="125"/>
    </location>
</feature>
<dbReference type="SUPFAM" id="SSF69593">
    <property type="entry name" value="Glycerol-3-phosphate (1)-acyltransferase"/>
    <property type="match status" value="1"/>
</dbReference>
<dbReference type="Pfam" id="PF12146">
    <property type="entry name" value="Hydrolase_4"/>
    <property type="match status" value="1"/>
</dbReference>
<dbReference type="PANTHER" id="PTHR11614">
    <property type="entry name" value="PHOSPHOLIPASE-RELATED"/>
    <property type="match status" value="1"/>
</dbReference>
<dbReference type="InterPro" id="IPR022742">
    <property type="entry name" value="Hydrolase_4"/>
</dbReference>
<gene>
    <name evidence="3" type="ORF">CP985_01405</name>
</gene>
<dbReference type="KEGG" id="amyt:AMYT_1203"/>
<evidence type="ECO:0000259" key="2">
    <source>
        <dbReference type="Pfam" id="PF12146"/>
    </source>
</evidence>
<name>A0AAX2AL10_9BACT</name>
<dbReference type="InterPro" id="IPR029058">
    <property type="entry name" value="AB_hydrolase_fold"/>
</dbReference>
<proteinExistence type="predicted"/>
<accession>A0AAX2AL10</accession>
<comment type="caution">
    <text evidence="3">The sequence shown here is derived from an EMBL/GenBank/DDBJ whole genome shotgun (WGS) entry which is preliminary data.</text>
</comment>
<dbReference type="InterPro" id="IPR002123">
    <property type="entry name" value="Plipid/glycerol_acylTrfase"/>
</dbReference>
<sequence>MKKDLLIDSSGYVLNILEKILDSDIKIDGIENIPKNNPRIFVANHFTRTEAIVVPYALYELTGKKVGVIADDGLFKTYFGNFLKNIGALPKSHPNRNNIILGEILTGKKDWMIFPEGRMVKAKDIVKMDNHYCVRIDNEESRVFTGSAFFALYSELLRKDYLNKKIRNITKFKRKYLIEDEETININETMIVPINISYSPLRNGENFLKKIAKKLFDNIDEKFLEEIEIESNIVLKSKTIIRILKPISLHKMLKESYGIELNHKTTIEGLRYDLTHKFMKRIYENLTIRFEHIFALTLYHYPKEVICKNHFKRLLYLIATKVKQDCQLFEEDLQKDIINLISYEKYIPFNEILKIAIRDKIIIQTKNDYIINKENLLNKHTHNTIRLKNIIRVILNEVLIIEKMNDIVKEEIALCSKQINSKLLEILEKEEQEEFENDYLQFKNIDNIKDKRIGQPYTFTNINSNKCVIAIHGFSSAPKEVEEMALYLNYKGLNVYAPRLRGHGTVAEDLKNRNYKDWYNSVSRAITIATLKYEKVYLVGFSTGGLLALLSSKKYFLQLQGVVCINAALNLKDMRIKTILPAINFWNEIVSSFNANTLAKEYVDNHPRYPEINYDKHYVKAIMQLKELMSKTRKSLNRINANTLIIQAKDDPIVNITSAYEIYEKIHSKNKELIVLEQNEHVIIKGEESKRVFEEILNFIVKS</sequence>
<evidence type="ECO:0000259" key="1">
    <source>
        <dbReference type="Pfam" id="PF01553"/>
    </source>
</evidence>
<dbReference type="SUPFAM" id="SSF53474">
    <property type="entry name" value="alpha/beta-Hydrolases"/>
    <property type="match status" value="1"/>
</dbReference>
<dbReference type="EMBL" id="NXID01000003">
    <property type="protein sequence ID" value="RXK16843.1"/>
    <property type="molecule type" value="Genomic_DNA"/>
</dbReference>
<dbReference type="AlphaFoldDB" id="A0AAX2AL10"/>